<protein>
    <submittedName>
        <fullName evidence="1">Uncharacterized protein</fullName>
    </submittedName>
</protein>
<proteinExistence type="predicted"/>
<dbReference type="RefSeq" id="WP_229801082.1">
    <property type="nucleotide sequence ID" value="NZ_BMPB01000009.1"/>
</dbReference>
<organism evidence="1 2">
    <name type="scientific">Parabacteroides faecis</name>
    <dbReference type="NCBI Taxonomy" id="1217282"/>
    <lineage>
        <taxon>Bacteria</taxon>
        <taxon>Pseudomonadati</taxon>
        <taxon>Bacteroidota</taxon>
        <taxon>Bacteroidia</taxon>
        <taxon>Bacteroidales</taxon>
        <taxon>Tannerellaceae</taxon>
        <taxon>Parabacteroides</taxon>
    </lineage>
</organism>
<gene>
    <name evidence="1" type="ORF">GGQ57_004456</name>
</gene>
<dbReference type="Proteomes" id="UP000533637">
    <property type="component" value="Unassembled WGS sequence"/>
</dbReference>
<keyword evidence="2" id="KW-1185">Reference proteome</keyword>
<reference evidence="1 2" key="1">
    <citation type="submission" date="2020-08" db="EMBL/GenBank/DDBJ databases">
        <title>Genomic Encyclopedia of Type Strains, Phase IV (KMG-IV): sequencing the most valuable type-strain genomes for metagenomic binning, comparative biology and taxonomic classification.</title>
        <authorList>
            <person name="Goeker M."/>
        </authorList>
    </citation>
    <scope>NUCLEOTIDE SEQUENCE [LARGE SCALE GENOMIC DNA]</scope>
    <source>
        <strain evidence="1 2">DSM 102983</strain>
    </source>
</reference>
<dbReference type="EMBL" id="JACHOC010000010">
    <property type="protein sequence ID" value="MBB4624525.1"/>
    <property type="molecule type" value="Genomic_DNA"/>
</dbReference>
<accession>A0ABR6KSQ1</accession>
<sequence length="89" mass="10780">MKKTKQTVYRNHVAQRAMSMNEIVTWVKDEQTREKLTLFREKLRRAYPDKRYAFTKKLPQLLFAGTFRKGELKEYNGWVLLVSSCRYCR</sequence>
<comment type="caution">
    <text evidence="1">The sequence shown here is derived from an EMBL/GenBank/DDBJ whole genome shotgun (WGS) entry which is preliminary data.</text>
</comment>
<evidence type="ECO:0000313" key="1">
    <source>
        <dbReference type="EMBL" id="MBB4624525.1"/>
    </source>
</evidence>
<evidence type="ECO:0000313" key="2">
    <source>
        <dbReference type="Proteomes" id="UP000533637"/>
    </source>
</evidence>
<name>A0ABR6KSQ1_9BACT</name>